<evidence type="ECO:0000256" key="2">
    <source>
        <dbReference type="ARBA" id="ARBA00023015"/>
    </source>
</evidence>
<dbReference type="RefSeq" id="WP_142589170.1">
    <property type="nucleotide sequence ID" value="NZ_CABFWE030000011.1"/>
</dbReference>
<dbReference type="Pfam" id="PF00126">
    <property type="entry name" value="HTH_1"/>
    <property type="match status" value="1"/>
</dbReference>
<dbReference type="InterPro" id="IPR000847">
    <property type="entry name" value="LysR_HTH_N"/>
</dbReference>
<keyword evidence="2" id="KW-0805">Transcription regulation</keyword>
<dbReference type="Gene3D" id="3.40.190.290">
    <property type="match status" value="1"/>
</dbReference>
<feature type="domain" description="HTH lysR-type" evidence="6">
    <location>
        <begin position="6"/>
        <end position="63"/>
    </location>
</feature>
<dbReference type="SUPFAM" id="SSF53850">
    <property type="entry name" value="Periplasmic binding protein-like II"/>
    <property type="match status" value="1"/>
</dbReference>
<organism evidence="7 8">
    <name type="scientific">Pseudorhizobium halotolerans</name>
    <dbReference type="NCBI Taxonomy" id="1233081"/>
    <lineage>
        <taxon>Bacteria</taxon>
        <taxon>Pseudomonadati</taxon>
        <taxon>Pseudomonadota</taxon>
        <taxon>Alphaproteobacteria</taxon>
        <taxon>Hyphomicrobiales</taxon>
        <taxon>Rhizobiaceae</taxon>
        <taxon>Rhizobium/Agrobacterium group</taxon>
        <taxon>Pseudorhizobium</taxon>
    </lineage>
</organism>
<dbReference type="InterPro" id="IPR036390">
    <property type="entry name" value="WH_DNA-bd_sf"/>
</dbReference>
<gene>
    <name evidence="7" type="ORF">RHAB21_04143</name>
</gene>
<keyword evidence="8" id="KW-1185">Reference proteome</keyword>
<dbReference type="InterPro" id="IPR005119">
    <property type="entry name" value="LysR_subst-bd"/>
</dbReference>
<keyword evidence="4" id="KW-0010">Activator</keyword>
<sequence length="314" mass="34572">MTKTKLKERQIEIFRVVMATNSLSAAAVHLGVSQPNVSIAIKRLEDQLGIALFDRISGRLVPTDEARLIFAEIDRVHTQSQMLSETIHSIARGDASTFRFGATPSISMRLIPKALRRLQERQVAGTYYSDSLGQRDIRDYLMFGRGACVATIAEICDPIIETEKIAEAGLVCVVPFDHSLASRTVIHPRDIEHERLISFAPLTTHGESIDETFRRAGMTRKTAVYVHFVEAAMSFVAERIGITVLDGFSALDCQQQGLVAVPVADSVCVAAYVHTYRLRPRQSAVNHLIAALRETAAAAATDNPRSVIRSCPET</sequence>
<protein>
    <submittedName>
        <fullName evidence="7">LysR family transcriptional regulator</fullName>
    </submittedName>
</protein>
<keyword evidence="3" id="KW-0238">DNA-binding</keyword>
<dbReference type="Proteomes" id="UP000601041">
    <property type="component" value="Unassembled WGS sequence"/>
</dbReference>
<keyword evidence="5" id="KW-0804">Transcription</keyword>
<dbReference type="PANTHER" id="PTHR30427">
    <property type="entry name" value="TRANSCRIPTIONAL ACTIVATOR PROTEIN LYSR"/>
    <property type="match status" value="1"/>
</dbReference>
<evidence type="ECO:0000259" key="6">
    <source>
        <dbReference type="PROSITE" id="PS50931"/>
    </source>
</evidence>
<dbReference type="PRINTS" id="PR00039">
    <property type="entry name" value="HTHLYSR"/>
</dbReference>
<evidence type="ECO:0000256" key="4">
    <source>
        <dbReference type="ARBA" id="ARBA00023159"/>
    </source>
</evidence>
<evidence type="ECO:0000256" key="1">
    <source>
        <dbReference type="ARBA" id="ARBA00009437"/>
    </source>
</evidence>
<evidence type="ECO:0000256" key="5">
    <source>
        <dbReference type="ARBA" id="ARBA00023163"/>
    </source>
</evidence>
<proteinExistence type="inferred from homology"/>
<dbReference type="EMBL" id="CABFWE030000011">
    <property type="protein sequence ID" value="CAD7050282.1"/>
    <property type="molecule type" value="Genomic_DNA"/>
</dbReference>
<dbReference type="PROSITE" id="PS50931">
    <property type="entry name" value="HTH_LYSR"/>
    <property type="match status" value="1"/>
</dbReference>
<reference evidence="7 8" key="1">
    <citation type="submission" date="2020-11" db="EMBL/GenBank/DDBJ databases">
        <authorList>
            <person name="Lassalle F."/>
        </authorList>
    </citation>
    <scope>NUCLEOTIDE SEQUENCE [LARGE SCALE GENOMIC DNA]</scope>
    <source>
        <strain evidence="7 8">AB21</strain>
    </source>
</reference>
<dbReference type="Pfam" id="PF03466">
    <property type="entry name" value="LysR_substrate"/>
    <property type="match status" value="1"/>
</dbReference>
<dbReference type="Gene3D" id="1.10.10.10">
    <property type="entry name" value="Winged helix-like DNA-binding domain superfamily/Winged helix DNA-binding domain"/>
    <property type="match status" value="1"/>
</dbReference>
<dbReference type="InterPro" id="IPR036388">
    <property type="entry name" value="WH-like_DNA-bd_sf"/>
</dbReference>
<comment type="similarity">
    <text evidence="1">Belongs to the LysR transcriptional regulatory family.</text>
</comment>
<comment type="caution">
    <text evidence="7">The sequence shown here is derived from an EMBL/GenBank/DDBJ whole genome shotgun (WGS) entry which is preliminary data.</text>
</comment>
<evidence type="ECO:0000256" key="3">
    <source>
        <dbReference type="ARBA" id="ARBA00023125"/>
    </source>
</evidence>
<evidence type="ECO:0000313" key="7">
    <source>
        <dbReference type="EMBL" id="CAD7050282.1"/>
    </source>
</evidence>
<evidence type="ECO:0000313" key="8">
    <source>
        <dbReference type="Proteomes" id="UP000601041"/>
    </source>
</evidence>
<dbReference type="PANTHER" id="PTHR30427:SF1">
    <property type="entry name" value="TRANSCRIPTIONAL ACTIVATOR PROTEIN LYSR"/>
    <property type="match status" value="1"/>
</dbReference>
<name>A0ABM8PV82_9HYPH</name>
<dbReference type="SUPFAM" id="SSF46785">
    <property type="entry name" value="Winged helix' DNA-binding domain"/>
    <property type="match status" value="1"/>
</dbReference>
<accession>A0ABM8PV82</accession>